<proteinExistence type="predicted"/>
<feature type="compositionally biased region" description="Low complexity" evidence="1">
    <location>
        <begin position="414"/>
        <end position="424"/>
    </location>
</feature>
<keyword evidence="2" id="KW-0812">Transmembrane</keyword>
<evidence type="ECO:0000313" key="3">
    <source>
        <dbReference type="EMBL" id="MCS0602345.1"/>
    </source>
</evidence>
<reference evidence="3 4" key="1">
    <citation type="submission" date="2022-08" db="EMBL/GenBank/DDBJ databases">
        <authorList>
            <person name="Somphong A."/>
            <person name="Phongsopitanun W."/>
        </authorList>
    </citation>
    <scope>NUCLEOTIDE SEQUENCE [LARGE SCALE GENOMIC DNA]</scope>
    <source>
        <strain evidence="3 4">LP11</strain>
    </source>
</reference>
<evidence type="ECO:0008006" key="5">
    <source>
        <dbReference type="Google" id="ProtNLM"/>
    </source>
</evidence>
<feature type="transmembrane region" description="Helical" evidence="2">
    <location>
        <begin position="72"/>
        <end position="91"/>
    </location>
</feature>
<evidence type="ECO:0000256" key="1">
    <source>
        <dbReference type="SAM" id="MobiDB-lite"/>
    </source>
</evidence>
<feature type="region of interest" description="Disordered" evidence="1">
    <location>
        <begin position="98"/>
        <end position="118"/>
    </location>
</feature>
<dbReference type="Proteomes" id="UP001205612">
    <property type="component" value="Unassembled WGS sequence"/>
</dbReference>
<gene>
    <name evidence="3" type="ORF">NX794_14165</name>
</gene>
<accession>A0ABT2B1P1</accession>
<feature type="region of interest" description="Disordered" evidence="1">
    <location>
        <begin position="414"/>
        <end position="479"/>
    </location>
</feature>
<comment type="caution">
    <text evidence="3">The sequence shown here is derived from an EMBL/GenBank/DDBJ whole genome shotgun (WGS) entry which is preliminary data.</text>
</comment>
<organism evidence="3 4">
    <name type="scientific">Streptomyces pyxinicus</name>
    <dbReference type="NCBI Taxonomy" id="2970331"/>
    <lineage>
        <taxon>Bacteria</taxon>
        <taxon>Bacillati</taxon>
        <taxon>Actinomycetota</taxon>
        <taxon>Actinomycetes</taxon>
        <taxon>Kitasatosporales</taxon>
        <taxon>Streptomycetaceae</taxon>
        <taxon>Streptomyces</taxon>
    </lineage>
</organism>
<dbReference type="RefSeq" id="WP_258778866.1">
    <property type="nucleotide sequence ID" value="NZ_JANUGP010000009.1"/>
</dbReference>
<feature type="compositionally biased region" description="Basic and acidic residues" evidence="1">
    <location>
        <begin position="425"/>
        <end position="442"/>
    </location>
</feature>
<keyword evidence="2" id="KW-1133">Transmembrane helix</keyword>
<keyword evidence="2" id="KW-0472">Membrane</keyword>
<dbReference type="EMBL" id="JANUGP010000009">
    <property type="protein sequence ID" value="MCS0602345.1"/>
    <property type="molecule type" value="Genomic_DNA"/>
</dbReference>
<protein>
    <recommendedName>
        <fullName evidence="5">Fibrillarin</fullName>
    </recommendedName>
</protein>
<feature type="transmembrane region" description="Helical" evidence="2">
    <location>
        <begin position="21"/>
        <end position="44"/>
    </location>
</feature>
<sequence length="479" mass="49867">MTSSPIRGRPRHAKAQIPVRVAHAVLGAVAGAGWLMSPVMTVAAGDPVPAPGAVPVASAAAPEQDETSTTDLVLPLVAGGAAVVLAGYGYLRRTRRARTRTTPGRISAQPPVPSPADSERQARAALVLADDCVRTSREELSFVRERFGDEETEPYADALRAAETELAAAFAIWLRYEEGVAQEATARRQTLVGVVGRCAEAGRLLDAAAPGLDRLRSLESDLDGAVQTAEARFRALTAAPAARGEEGVTDRLVLATTHLNGARQATDPETAAAHLRVAEGAVAQADVLVTAAEELLSRLDRARRLIPPALTDAEARLAAIRAARTPVGLTARLAHADTVLAAVRTELTGGSYDPLDALRRITRAMGRLDAARSGVLDTAARLVAEASLAGAESFVAVHRGAVGVEARSRLADAAGSLAADAPEPADTRARESRELAERDVRSAESTATPTAVLAGLLTPTDPPAYGGPATRARHRFAPP</sequence>
<evidence type="ECO:0000313" key="4">
    <source>
        <dbReference type="Proteomes" id="UP001205612"/>
    </source>
</evidence>
<name>A0ABT2B1P1_9ACTN</name>
<keyword evidence="4" id="KW-1185">Reference proteome</keyword>
<evidence type="ECO:0000256" key="2">
    <source>
        <dbReference type="SAM" id="Phobius"/>
    </source>
</evidence>